<organism evidence="2 3">
    <name type="scientific">Aliigemmobacter aestuarii</name>
    <dbReference type="NCBI Taxonomy" id="1445661"/>
    <lineage>
        <taxon>Bacteria</taxon>
        <taxon>Pseudomonadati</taxon>
        <taxon>Pseudomonadota</taxon>
        <taxon>Alphaproteobacteria</taxon>
        <taxon>Rhodobacterales</taxon>
        <taxon>Paracoccaceae</taxon>
        <taxon>Aliigemmobacter</taxon>
    </lineage>
</organism>
<dbReference type="CDD" id="cd02440">
    <property type="entry name" value="AdoMet_MTases"/>
    <property type="match status" value="1"/>
</dbReference>
<dbReference type="RefSeq" id="WP_136395155.1">
    <property type="nucleotide sequence ID" value="NZ_SSND01000003.1"/>
</dbReference>
<dbReference type="OrthoDB" id="9808480at2"/>
<evidence type="ECO:0000259" key="1">
    <source>
        <dbReference type="Pfam" id="PF13649"/>
    </source>
</evidence>
<dbReference type="GO" id="GO:0008168">
    <property type="term" value="F:methyltransferase activity"/>
    <property type="evidence" value="ECO:0007669"/>
    <property type="project" value="UniProtKB-KW"/>
</dbReference>
<dbReference type="SUPFAM" id="SSF53335">
    <property type="entry name" value="S-adenosyl-L-methionine-dependent methyltransferases"/>
    <property type="match status" value="1"/>
</dbReference>
<gene>
    <name evidence="2" type="ORF">E7811_13435</name>
</gene>
<dbReference type="Proteomes" id="UP000309450">
    <property type="component" value="Unassembled WGS sequence"/>
</dbReference>
<dbReference type="AlphaFoldDB" id="A0A4S3MLY8"/>
<dbReference type="InterPro" id="IPR041698">
    <property type="entry name" value="Methyltransf_25"/>
</dbReference>
<protein>
    <submittedName>
        <fullName evidence="2">Class I SAM-dependent methyltransferase</fullName>
    </submittedName>
</protein>
<dbReference type="EMBL" id="SSND01000003">
    <property type="protein sequence ID" value="THD83127.1"/>
    <property type="molecule type" value="Genomic_DNA"/>
</dbReference>
<keyword evidence="3" id="KW-1185">Reference proteome</keyword>
<dbReference type="InterPro" id="IPR029063">
    <property type="entry name" value="SAM-dependent_MTases_sf"/>
</dbReference>
<reference evidence="2 3" key="1">
    <citation type="submission" date="2019-04" db="EMBL/GenBank/DDBJ databases">
        <title>Draft genome sequence of Gemmobacter aestuarii sp. nov.</title>
        <authorList>
            <person name="Hameed A."/>
            <person name="Lin S.-Y."/>
            <person name="Shahina M."/>
            <person name="Lai W.-A."/>
            <person name="Young C.-C."/>
        </authorList>
    </citation>
    <scope>NUCLEOTIDE SEQUENCE [LARGE SCALE GENOMIC DNA]</scope>
    <source>
        <strain evidence="2 3">CC-PW-75</strain>
    </source>
</reference>
<dbReference type="Gene3D" id="3.40.50.150">
    <property type="entry name" value="Vaccinia Virus protein VP39"/>
    <property type="match status" value="1"/>
</dbReference>
<dbReference type="Pfam" id="PF13649">
    <property type="entry name" value="Methyltransf_25"/>
    <property type="match status" value="1"/>
</dbReference>
<evidence type="ECO:0000313" key="3">
    <source>
        <dbReference type="Proteomes" id="UP000309450"/>
    </source>
</evidence>
<evidence type="ECO:0000313" key="2">
    <source>
        <dbReference type="EMBL" id="THD83127.1"/>
    </source>
</evidence>
<name>A0A4S3MLY8_9RHOB</name>
<feature type="domain" description="Methyltransferase" evidence="1">
    <location>
        <begin position="38"/>
        <end position="126"/>
    </location>
</feature>
<sequence length="235" mass="24466">MSEALAAIYAPLDRLAPGSPATVARALSIAGTGPAARVLDAGCGTGADVPALLAAEGVGEVVAMDMIPAFTERLSARIADPRLTVLAGDMTAPPGSFDLIWAMGAAYAPGMDAALSAWRGHLRPGGRVALSDLVWRVAAPSTEARAFWAEDYPAIGDASAFAARIAGAGFRVLGQFWQDAGDWSAYYEPLARRLDEIAPGDPAMDEAVAAIRREIALWRAHGDDYGYLLAVIEAA</sequence>
<keyword evidence="2" id="KW-0808">Transferase</keyword>
<dbReference type="PANTHER" id="PTHR43464">
    <property type="entry name" value="METHYLTRANSFERASE"/>
    <property type="match status" value="1"/>
</dbReference>
<comment type="caution">
    <text evidence="2">The sequence shown here is derived from an EMBL/GenBank/DDBJ whole genome shotgun (WGS) entry which is preliminary data.</text>
</comment>
<accession>A0A4S3MLY8</accession>
<dbReference type="PANTHER" id="PTHR43464:SF90">
    <property type="entry name" value="METHYLTRANSFERASE TYPE 11"/>
    <property type="match status" value="1"/>
</dbReference>
<dbReference type="GO" id="GO:0032259">
    <property type="term" value="P:methylation"/>
    <property type="evidence" value="ECO:0007669"/>
    <property type="project" value="UniProtKB-KW"/>
</dbReference>
<proteinExistence type="predicted"/>
<keyword evidence="2" id="KW-0489">Methyltransferase</keyword>